<dbReference type="STRING" id="1261640.BHK98_10540"/>
<dbReference type="Pfam" id="PF00440">
    <property type="entry name" value="TetR_N"/>
    <property type="match status" value="1"/>
</dbReference>
<dbReference type="InterPro" id="IPR009057">
    <property type="entry name" value="Homeodomain-like_sf"/>
</dbReference>
<gene>
    <name evidence="4" type="ORF">BHK98_10540</name>
</gene>
<protein>
    <recommendedName>
        <fullName evidence="3">HTH tetR-type domain-containing protein</fullName>
    </recommendedName>
</protein>
<dbReference type="InterPro" id="IPR050624">
    <property type="entry name" value="HTH-type_Tx_Regulator"/>
</dbReference>
<name>A0A1Q9JK03_9FIRM</name>
<feature type="DNA-binding region" description="H-T-H motif" evidence="2">
    <location>
        <begin position="26"/>
        <end position="45"/>
    </location>
</feature>
<sequence>MSLLTEKALAASLKKLLEKKTLNKITVRDITDDCGVNRQTFYYHFHDVYDLVEWIFTQEAQKYLSDGIDAKNWREVISDLMEGLLEEKSFVMNAYYSLNRRQLEEFMQKLARPAISDLVRQVEGTRIISEEDLEFVIDIATFSLVGIITEWVAGGMKPEYKEKLDRLFVLLDGTLEGMLDRVAKR</sequence>
<reference evidence="4 5" key="1">
    <citation type="journal article" date="2016" name="Appl. Environ. Microbiol.">
        <title>Function and Phylogeny of Bacterial Butyryl Coenzyme A:Acetate Transferases and Their Diversity in the Proximal Colon of Swine.</title>
        <authorList>
            <person name="Trachsel J."/>
            <person name="Bayles D.O."/>
            <person name="Looft T."/>
            <person name="Levine U.Y."/>
            <person name="Allen H.K."/>
        </authorList>
    </citation>
    <scope>NUCLEOTIDE SEQUENCE [LARGE SCALE GENOMIC DNA]</scope>
    <source>
        <strain evidence="4 5">68-3-10</strain>
    </source>
</reference>
<accession>A0A1Q9JK03</accession>
<dbReference type="GO" id="GO:0003677">
    <property type="term" value="F:DNA binding"/>
    <property type="evidence" value="ECO:0007669"/>
    <property type="project" value="UniProtKB-UniRule"/>
</dbReference>
<dbReference type="AlphaFoldDB" id="A0A1Q9JK03"/>
<feature type="domain" description="HTH tetR-type" evidence="3">
    <location>
        <begin position="3"/>
        <end position="63"/>
    </location>
</feature>
<dbReference type="Gene3D" id="1.10.357.10">
    <property type="entry name" value="Tetracycline Repressor, domain 2"/>
    <property type="match status" value="1"/>
</dbReference>
<dbReference type="InterPro" id="IPR039532">
    <property type="entry name" value="TetR_C_Firmicutes"/>
</dbReference>
<keyword evidence="1 2" id="KW-0238">DNA-binding</keyword>
<dbReference type="PANTHER" id="PTHR43479">
    <property type="entry name" value="ACREF/ENVCD OPERON REPRESSOR-RELATED"/>
    <property type="match status" value="1"/>
</dbReference>
<dbReference type="Pfam" id="PF14278">
    <property type="entry name" value="TetR_C_8"/>
    <property type="match status" value="1"/>
</dbReference>
<dbReference type="OrthoDB" id="9810250at2"/>
<proteinExistence type="predicted"/>
<evidence type="ECO:0000259" key="3">
    <source>
        <dbReference type="PROSITE" id="PS50977"/>
    </source>
</evidence>
<dbReference type="PROSITE" id="PS50977">
    <property type="entry name" value="HTH_TETR_2"/>
    <property type="match status" value="1"/>
</dbReference>
<evidence type="ECO:0000313" key="4">
    <source>
        <dbReference type="EMBL" id="OLR56467.1"/>
    </source>
</evidence>
<dbReference type="PANTHER" id="PTHR43479:SF7">
    <property type="entry name" value="TETR-FAMILY TRANSCRIPTIONAL REGULATOR"/>
    <property type="match status" value="1"/>
</dbReference>
<dbReference type="RefSeq" id="WP_075714122.1">
    <property type="nucleotide sequence ID" value="NZ_MJIE01000001.1"/>
</dbReference>
<dbReference type="EMBL" id="MJIE01000001">
    <property type="protein sequence ID" value="OLR56467.1"/>
    <property type="molecule type" value="Genomic_DNA"/>
</dbReference>
<keyword evidence="5" id="KW-1185">Reference proteome</keyword>
<organism evidence="4 5">
    <name type="scientific">Hornefia porci</name>
    <dbReference type="NCBI Taxonomy" id="2652292"/>
    <lineage>
        <taxon>Bacteria</taxon>
        <taxon>Bacillati</taxon>
        <taxon>Bacillota</taxon>
        <taxon>Clostridia</taxon>
        <taxon>Peptostreptococcales</taxon>
        <taxon>Anaerovoracaceae</taxon>
        <taxon>Hornefia</taxon>
    </lineage>
</organism>
<dbReference type="SUPFAM" id="SSF46689">
    <property type="entry name" value="Homeodomain-like"/>
    <property type="match status" value="1"/>
</dbReference>
<dbReference type="InterPro" id="IPR001647">
    <property type="entry name" value="HTH_TetR"/>
</dbReference>
<evidence type="ECO:0000256" key="1">
    <source>
        <dbReference type="ARBA" id="ARBA00023125"/>
    </source>
</evidence>
<comment type="caution">
    <text evidence="4">The sequence shown here is derived from an EMBL/GenBank/DDBJ whole genome shotgun (WGS) entry which is preliminary data.</text>
</comment>
<evidence type="ECO:0000256" key="2">
    <source>
        <dbReference type="PROSITE-ProRule" id="PRU00335"/>
    </source>
</evidence>
<dbReference type="Proteomes" id="UP000187404">
    <property type="component" value="Unassembled WGS sequence"/>
</dbReference>
<evidence type="ECO:0000313" key="5">
    <source>
        <dbReference type="Proteomes" id="UP000187404"/>
    </source>
</evidence>